<dbReference type="AlphaFoldDB" id="A0A151ZJY5"/>
<evidence type="ECO:0000313" key="3">
    <source>
        <dbReference type="Proteomes" id="UP000076078"/>
    </source>
</evidence>
<dbReference type="SUPFAM" id="SSF143791">
    <property type="entry name" value="DUSP-like"/>
    <property type="match status" value="1"/>
</dbReference>
<feature type="domain" description="DUSP" evidence="1">
    <location>
        <begin position="130"/>
        <end position="241"/>
    </location>
</feature>
<keyword evidence="3" id="KW-1185">Reference proteome</keyword>
<dbReference type="InParanoid" id="A0A151ZJY5"/>
<dbReference type="InterPro" id="IPR006615">
    <property type="entry name" value="Pept_C19_DUSP"/>
</dbReference>
<name>A0A151ZJY5_TIELA</name>
<sequence>MKFNHQLLNKEIFDNINASQYCFICGQDFGVYGKILHYLECSKKITQICEFMLNEYHNSQISAPSTPVKSLVSNQELVQQNESSNNVDTNTKMNIEGILNNLNTLQIETNTSTETTIPLPLPNYPVITNNNNDDNPLSFKNLKDVFNRTLENGDRYVMVESQWYSHWVNGDDIKPLTNLSLLYFQFGHNNLYTIDTKDDQQVMVKPGLQKGKDYEFLPEFIYDILHSKYGGSDTKIVRKVITLKDFSKVIDEHVPIPIRILISNQMQNYHTSITYQYETIGTLAKRLSNQFKIDQSDFVLYDYTGNSKANELYFYQQVSNLIIPNQIILVELYTE</sequence>
<dbReference type="Proteomes" id="UP000076078">
    <property type="component" value="Unassembled WGS sequence"/>
</dbReference>
<dbReference type="PROSITE" id="PS51283">
    <property type="entry name" value="DUSP"/>
    <property type="match status" value="1"/>
</dbReference>
<gene>
    <name evidence="2" type="ORF">DLAC_04606</name>
</gene>
<evidence type="ECO:0000313" key="2">
    <source>
        <dbReference type="EMBL" id="KYQ94308.1"/>
    </source>
</evidence>
<comment type="caution">
    <text evidence="2">The sequence shown here is derived from an EMBL/GenBank/DDBJ whole genome shotgun (WGS) entry which is preliminary data.</text>
</comment>
<accession>A0A151ZJY5</accession>
<dbReference type="STRING" id="361077.A0A151ZJY5"/>
<dbReference type="EMBL" id="LODT01000022">
    <property type="protein sequence ID" value="KYQ94308.1"/>
    <property type="molecule type" value="Genomic_DNA"/>
</dbReference>
<dbReference type="Pfam" id="PF06337">
    <property type="entry name" value="DUSP"/>
    <property type="match status" value="1"/>
</dbReference>
<dbReference type="Gene3D" id="3.30.2230.10">
    <property type="entry name" value="DUSP-like"/>
    <property type="match status" value="1"/>
</dbReference>
<evidence type="ECO:0000259" key="1">
    <source>
        <dbReference type="PROSITE" id="PS51283"/>
    </source>
</evidence>
<proteinExistence type="predicted"/>
<reference evidence="2 3" key="1">
    <citation type="submission" date="2015-12" db="EMBL/GenBank/DDBJ databases">
        <title>Dictyostelia acquired genes for synthesis and detection of signals that induce cell-type specialization by lateral gene transfer from prokaryotes.</title>
        <authorList>
            <person name="Gloeckner G."/>
            <person name="Schaap P."/>
        </authorList>
    </citation>
    <scope>NUCLEOTIDE SEQUENCE [LARGE SCALE GENOMIC DNA]</scope>
    <source>
        <strain evidence="2 3">TK</strain>
    </source>
</reference>
<protein>
    <recommendedName>
        <fullName evidence="1">DUSP domain-containing protein</fullName>
    </recommendedName>
</protein>
<dbReference type="GO" id="GO:0004843">
    <property type="term" value="F:cysteine-type deubiquitinase activity"/>
    <property type="evidence" value="ECO:0007669"/>
    <property type="project" value="InterPro"/>
</dbReference>
<organism evidence="2 3">
    <name type="scientific">Tieghemostelium lacteum</name>
    <name type="common">Slime mold</name>
    <name type="synonym">Dictyostelium lacteum</name>
    <dbReference type="NCBI Taxonomy" id="361077"/>
    <lineage>
        <taxon>Eukaryota</taxon>
        <taxon>Amoebozoa</taxon>
        <taxon>Evosea</taxon>
        <taxon>Eumycetozoa</taxon>
        <taxon>Dictyostelia</taxon>
        <taxon>Dictyosteliales</taxon>
        <taxon>Raperosteliaceae</taxon>
        <taxon>Tieghemostelium</taxon>
    </lineage>
</organism>
<dbReference type="InterPro" id="IPR035927">
    <property type="entry name" value="DUSP-like_sf"/>
</dbReference>